<dbReference type="InterPro" id="IPR023606">
    <property type="entry name" value="CoA-Trfase_III_dom_1_sf"/>
</dbReference>
<dbReference type="PANTHER" id="PTHR48207:SF3">
    <property type="entry name" value="SUCCINATE--HYDROXYMETHYLGLUTARATE COA-TRANSFERASE"/>
    <property type="match status" value="1"/>
</dbReference>
<dbReference type="InterPro" id="IPR044855">
    <property type="entry name" value="CoA-Trfase_III_dom3_sf"/>
</dbReference>
<comment type="caution">
    <text evidence="2">The sequence shown here is derived from an EMBL/GenBank/DDBJ whole genome shotgun (WGS) entry which is preliminary data.</text>
</comment>
<dbReference type="Proteomes" id="UP001143362">
    <property type="component" value="Unassembled WGS sequence"/>
</dbReference>
<proteinExistence type="predicted"/>
<keyword evidence="1 2" id="KW-0808">Transferase</keyword>
<evidence type="ECO:0000313" key="3">
    <source>
        <dbReference type="Proteomes" id="UP001143362"/>
    </source>
</evidence>
<dbReference type="Pfam" id="PF02515">
    <property type="entry name" value="CoA_transf_3"/>
    <property type="match status" value="1"/>
</dbReference>
<name>A0ABT3TJS9_9GAMM</name>
<gene>
    <name evidence="2" type="ORF">EYC98_12235</name>
</gene>
<protein>
    <submittedName>
        <fullName evidence="2">CoA transferase</fullName>
    </submittedName>
</protein>
<organism evidence="2 3">
    <name type="scientific">Candidatus Litorirhabdus singularis</name>
    <dbReference type="NCBI Taxonomy" id="2518993"/>
    <lineage>
        <taxon>Bacteria</taxon>
        <taxon>Pseudomonadati</taxon>
        <taxon>Pseudomonadota</taxon>
        <taxon>Gammaproteobacteria</taxon>
        <taxon>Cellvibrionales</taxon>
        <taxon>Halieaceae</taxon>
        <taxon>Candidatus Litorirhabdus</taxon>
    </lineage>
</organism>
<dbReference type="InterPro" id="IPR050483">
    <property type="entry name" value="CoA-transferase_III_domain"/>
</dbReference>
<evidence type="ECO:0000256" key="1">
    <source>
        <dbReference type="ARBA" id="ARBA00022679"/>
    </source>
</evidence>
<dbReference type="RefSeq" id="WP_279245630.1">
    <property type="nucleotide sequence ID" value="NZ_SHNN01000002.1"/>
</dbReference>
<dbReference type="InterPro" id="IPR003673">
    <property type="entry name" value="CoA-Trfase_fam_III"/>
</dbReference>
<dbReference type="PANTHER" id="PTHR48207">
    <property type="entry name" value="SUCCINATE--HYDROXYMETHYLGLUTARATE COA-TRANSFERASE"/>
    <property type="match status" value="1"/>
</dbReference>
<accession>A0ABT3TJS9</accession>
<dbReference type="SUPFAM" id="SSF89796">
    <property type="entry name" value="CoA-transferase family III (CaiB/BaiF)"/>
    <property type="match status" value="1"/>
</dbReference>
<dbReference type="EMBL" id="SHNN01000002">
    <property type="protein sequence ID" value="MCX2981632.1"/>
    <property type="molecule type" value="Genomic_DNA"/>
</dbReference>
<keyword evidence="3" id="KW-1185">Reference proteome</keyword>
<reference evidence="2" key="1">
    <citation type="submission" date="2019-02" db="EMBL/GenBank/DDBJ databases">
        <authorList>
            <person name="Li S.-H."/>
        </authorList>
    </citation>
    <scope>NUCLEOTIDE SEQUENCE</scope>
    <source>
        <strain evidence="2">IMCC14734</strain>
    </source>
</reference>
<dbReference type="Gene3D" id="3.40.50.10540">
    <property type="entry name" value="Crotonobetainyl-coa:carnitine coa-transferase, domain 1"/>
    <property type="match status" value="1"/>
</dbReference>
<dbReference type="Gene3D" id="3.30.1540.10">
    <property type="entry name" value="formyl-coa transferase, domain 3"/>
    <property type="match status" value="1"/>
</dbReference>
<evidence type="ECO:0000313" key="2">
    <source>
        <dbReference type="EMBL" id="MCX2981632.1"/>
    </source>
</evidence>
<dbReference type="GO" id="GO:0016740">
    <property type="term" value="F:transferase activity"/>
    <property type="evidence" value="ECO:0007669"/>
    <property type="project" value="UniProtKB-KW"/>
</dbReference>
<sequence>MGGPLSGFRILELTSTVSGPMAGMVLADQGADIIKIEPPMIGDLGRVMGSSRNGMAAMYSTLNRNKRSLVLDLKQPDDMEIFLKLVPETDVLIENYRPGIVEKLGIDYDSLKSINPGLVYVSITGYGESGPYSDRRVYDPLIQATTGTSVEQGGTEPSNVRTVIFDKVTGYTAAQAATAALLQRSKTGRGQYLPISMLKSALYYQWPDFMWSRTLQGDDITHAGELADYFKVYRARDGHVAIILVADDALKSLCEFTGSELHLDPRFTSFPARLMHGDALHAELEQALSEFDVADLCAFLDEKGVPVARANSPEEMFDDPQIIEQQAILTVEHPVAGTMRIADTPFKFEGQAELPAMHAATLGQHSTEILRELGVDQSHIDRIEQREATNRELMAGFSLSQAR</sequence>